<sequence length="372" mass="40540">MGKSSKIKIMISSRCNDMFPLSSKSQVRLSDLRTKIKKEIEGTTVLGSRPFEVWINEDAAESAELDAWDECMRQARECDIFVVLFNGNAGWTGTGENASIGICHAEFLTAYARAPAKVFLIDIFERRAPSAPKKPADVNFQKRLERENRFGSSATDVPSLEEAIRSRIVSATVKLVQQGVADANRGKGYLGPALDWNRMPYPQRSAAMVAAAGAALGSTNPIKDGNFCIVTIEKKRILFRVGAVPDSMSVATAREMVGQPHLRDDTAAARVARLDGGPVHLIACHKGVTGTQAQRMLGFPDATVVAAPFGVYVLDPVQAIQIVLLANCKDEGATRHNVQRFMDWLPQSEQGEPLAKFASKRKDLVALLSTQP</sequence>
<dbReference type="Pfam" id="PF13271">
    <property type="entry name" value="DUF4062"/>
    <property type="match status" value="1"/>
</dbReference>
<evidence type="ECO:0000313" key="2">
    <source>
        <dbReference type="EMBL" id="QWG18801.1"/>
    </source>
</evidence>
<proteinExistence type="predicted"/>
<evidence type="ECO:0000259" key="1">
    <source>
        <dbReference type="Pfam" id="PF13271"/>
    </source>
</evidence>
<dbReference type="Proteomes" id="UP000680805">
    <property type="component" value="Chromosome"/>
</dbReference>
<dbReference type="InterPro" id="IPR025139">
    <property type="entry name" value="DUF4062"/>
</dbReference>
<dbReference type="KEGG" id="bsei:KMZ68_02595"/>
<reference evidence="2" key="1">
    <citation type="submission" date="2021-06" db="EMBL/GenBank/DDBJ databases">
        <title>Bradyrhizobium sp. S2-11-2 Genome sequencing.</title>
        <authorList>
            <person name="Jin L."/>
        </authorList>
    </citation>
    <scope>NUCLEOTIDE SEQUENCE</scope>
    <source>
        <strain evidence="2">S2-11-2</strain>
    </source>
</reference>
<dbReference type="AlphaFoldDB" id="A0A975NQG6"/>
<name>A0A975NQG6_9BRAD</name>
<dbReference type="EMBL" id="CP076135">
    <property type="protein sequence ID" value="QWG18801.1"/>
    <property type="molecule type" value="Genomic_DNA"/>
</dbReference>
<evidence type="ECO:0000313" key="3">
    <source>
        <dbReference type="Proteomes" id="UP000680805"/>
    </source>
</evidence>
<dbReference type="RefSeq" id="WP_215614355.1">
    <property type="nucleotide sequence ID" value="NZ_CP076135.1"/>
</dbReference>
<gene>
    <name evidence="2" type="ORF">KMZ68_02595</name>
</gene>
<organism evidence="2 3">
    <name type="scientific">Bradyrhizobium sediminis</name>
    <dbReference type="NCBI Taxonomy" id="2840469"/>
    <lineage>
        <taxon>Bacteria</taxon>
        <taxon>Pseudomonadati</taxon>
        <taxon>Pseudomonadota</taxon>
        <taxon>Alphaproteobacteria</taxon>
        <taxon>Hyphomicrobiales</taxon>
        <taxon>Nitrobacteraceae</taxon>
        <taxon>Bradyrhizobium</taxon>
    </lineage>
</organism>
<protein>
    <submittedName>
        <fullName evidence="2">DUF4062 domain-containing protein</fullName>
    </submittedName>
</protein>
<accession>A0A975NQG6</accession>
<feature type="domain" description="DUF4062" evidence="1">
    <location>
        <begin position="8"/>
        <end position="110"/>
    </location>
</feature>